<reference evidence="1" key="1">
    <citation type="submission" date="2021-06" db="EMBL/GenBank/DDBJ databases">
        <authorList>
            <person name="Kallberg Y."/>
            <person name="Tangrot J."/>
            <person name="Rosling A."/>
        </authorList>
    </citation>
    <scope>NUCLEOTIDE SEQUENCE</scope>
    <source>
        <strain evidence="1">28 12/20/2015</strain>
    </source>
</reference>
<dbReference type="EMBL" id="CAJVPW010000514">
    <property type="protein sequence ID" value="CAG8457182.1"/>
    <property type="molecule type" value="Genomic_DNA"/>
</dbReference>
<accession>A0ACA9K788</accession>
<protein>
    <submittedName>
        <fullName evidence="1">3862_t:CDS:1</fullName>
    </submittedName>
</protein>
<comment type="caution">
    <text evidence="1">The sequence shown here is derived from an EMBL/GenBank/DDBJ whole genome shotgun (WGS) entry which is preliminary data.</text>
</comment>
<proteinExistence type="predicted"/>
<evidence type="ECO:0000313" key="1">
    <source>
        <dbReference type="EMBL" id="CAG8457182.1"/>
    </source>
</evidence>
<keyword evidence="2" id="KW-1185">Reference proteome</keyword>
<evidence type="ECO:0000313" key="2">
    <source>
        <dbReference type="Proteomes" id="UP000789366"/>
    </source>
</evidence>
<gene>
    <name evidence="1" type="ORF">SPELUC_LOCUS1093</name>
</gene>
<name>A0ACA9K788_9GLOM</name>
<sequence>MNDDTSLSVEGRPAYIGPECYLHPDKMIIGDKFDIYSLGMVLWALTSGTSPFQGLSEDDIISNHLRRQSEKVKGGTPVDYIKIYQSCWQSEPEKRPSLNEILIELKKLRSTLI</sequence>
<organism evidence="1 2">
    <name type="scientific">Cetraspora pellucida</name>
    <dbReference type="NCBI Taxonomy" id="1433469"/>
    <lineage>
        <taxon>Eukaryota</taxon>
        <taxon>Fungi</taxon>
        <taxon>Fungi incertae sedis</taxon>
        <taxon>Mucoromycota</taxon>
        <taxon>Glomeromycotina</taxon>
        <taxon>Glomeromycetes</taxon>
        <taxon>Diversisporales</taxon>
        <taxon>Gigasporaceae</taxon>
        <taxon>Cetraspora</taxon>
    </lineage>
</organism>
<dbReference type="Proteomes" id="UP000789366">
    <property type="component" value="Unassembled WGS sequence"/>
</dbReference>